<dbReference type="InterPro" id="IPR032151">
    <property type="entry name" value="CFAP61_N"/>
</dbReference>
<reference evidence="4" key="1">
    <citation type="journal article" date="2011" name="PLoS Genet.">
        <title>The genome sequence of the leaf-cutter ant Atta cephalotes reveals insights into its obligate symbiotic lifestyle.</title>
        <authorList>
            <person name="Suen G."/>
            <person name="Teiling C."/>
            <person name="Li L."/>
            <person name="Holt C."/>
            <person name="Abouheif E."/>
            <person name="Bornberg-Bauer E."/>
            <person name="Bouffard P."/>
            <person name="Caldera E.J."/>
            <person name="Cash E."/>
            <person name="Cavanaugh A."/>
            <person name="Denas O."/>
            <person name="Elhaik E."/>
            <person name="Fave M.J."/>
            <person name="Gadau J."/>
            <person name="Gibson J.D."/>
            <person name="Graur D."/>
            <person name="Grubbs K.J."/>
            <person name="Hagen D.E."/>
            <person name="Harkins T.T."/>
            <person name="Helmkampf M."/>
            <person name="Hu H."/>
            <person name="Johnson B.R."/>
            <person name="Kim J."/>
            <person name="Marsh S.E."/>
            <person name="Moeller J.A."/>
            <person name="Munoz-Torres M.C."/>
            <person name="Murphy M.C."/>
            <person name="Naughton M.C."/>
            <person name="Nigam S."/>
            <person name="Overson R."/>
            <person name="Rajakumar R."/>
            <person name="Reese J.T."/>
            <person name="Scott J.J."/>
            <person name="Smith C.R."/>
            <person name="Tao S."/>
            <person name="Tsutsui N.D."/>
            <person name="Viljakainen L."/>
            <person name="Wissler L."/>
            <person name="Yandell M.D."/>
            <person name="Zimmer F."/>
            <person name="Taylor J."/>
            <person name="Slater S.C."/>
            <person name="Clifton S.W."/>
            <person name="Warren W.C."/>
            <person name="Elsik C.G."/>
            <person name="Smith C.D."/>
            <person name="Weinstock G.M."/>
            <person name="Gerardo N.M."/>
            <person name="Currie C.R."/>
        </authorList>
    </citation>
    <scope>NUCLEOTIDE SEQUENCE [LARGE SCALE GENOMIC DNA]</scope>
</reference>
<evidence type="ECO:0000259" key="2">
    <source>
        <dbReference type="Pfam" id="PF23150"/>
    </source>
</evidence>
<dbReference type="Pfam" id="PF23150">
    <property type="entry name" value="CFAP61_dimer"/>
    <property type="match status" value="1"/>
</dbReference>
<dbReference type="Pfam" id="PF16092">
    <property type="entry name" value="CFAP61_N"/>
    <property type="match status" value="1"/>
</dbReference>
<dbReference type="PANTHER" id="PTHR21178:SF8">
    <property type="entry name" value="CILIA- AND FLAGELLA-ASSOCIATED PROTEIN 61"/>
    <property type="match status" value="1"/>
</dbReference>
<dbReference type="InterPro" id="IPR038884">
    <property type="entry name" value="CFAP61"/>
</dbReference>
<dbReference type="InParanoid" id="A0A158NUU6"/>
<feature type="domain" description="Cilia- and flagella-associated protein 61 N-terminal" evidence="1">
    <location>
        <begin position="37"/>
        <end position="290"/>
    </location>
</feature>
<organism evidence="3 4">
    <name type="scientific">Atta cephalotes</name>
    <name type="common">Leafcutter ant</name>
    <dbReference type="NCBI Taxonomy" id="12957"/>
    <lineage>
        <taxon>Eukaryota</taxon>
        <taxon>Metazoa</taxon>
        <taxon>Ecdysozoa</taxon>
        <taxon>Arthropoda</taxon>
        <taxon>Hexapoda</taxon>
        <taxon>Insecta</taxon>
        <taxon>Pterygota</taxon>
        <taxon>Neoptera</taxon>
        <taxon>Endopterygota</taxon>
        <taxon>Hymenoptera</taxon>
        <taxon>Apocrita</taxon>
        <taxon>Aculeata</taxon>
        <taxon>Formicoidea</taxon>
        <taxon>Formicidae</taxon>
        <taxon>Myrmicinae</taxon>
        <taxon>Atta</taxon>
    </lineage>
</organism>
<dbReference type="PANTHER" id="PTHR21178">
    <property type="entry name" value="CILIA- AND FLAGELLA-ASSOCIATED PROTEIN 61"/>
    <property type="match status" value="1"/>
</dbReference>
<dbReference type="Proteomes" id="UP000005205">
    <property type="component" value="Unassembled WGS sequence"/>
</dbReference>
<accession>A0A158NUU6</accession>
<dbReference type="SUPFAM" id="SSF51905">
    <property type="entry name" value="FAD/NAD(P)-binding domain"/>
    <property type="match status" value="1"/>
</dbReference>
<reference evidence="3" key="2">
    <citation type="submission" date="2016-04" db="UniProtKB">
        <authorList>
            <consortium name="EnsemblMetazoa"/>
        </authorList>
    </citation>
    <scope>IDENTIFICATION</scope>
</reference>
<name>A0A158NUU6_ATTCE</name>
<dbReference type="EnsemblMetazoa" id="XM_012205914.1">
    <property type="protein sequence ID" value="XP_012061304.1"/>
    <property type="gene ID" value="LOC105624553"/>
</dbReference>
<dbReference type="KEGG" id="acep:105624553"/>
<evidence type="ECO:0000313" key="3">
    <source>
        <dbReference type="EnsemblMetazoa" id="XP_012061304.1"/>
    </source>
</evidence>
<proteinExistence type="predicted"/>
<dbReference type="OrthoDB" id="382863at2759"/>
<protein>
    <submittedName>
        <fullName evidence="3">Uncharacterized protein</fullName>
    </submittedName>
</protein>
<dbReference type="InterPro" id="IPR056299">
    <property type="entry name" value="CFAP61_dimer"/>
</dbReference>
<keyword evidence="4" id="KW-1185">Reference proteome</keyword>
<dbReference type="eggNOG" id="ENOG502QSEC">
    <property type="taxonomic scope" value="Eukaryota"/>
</dbReference>
<dbReference type="FunCoup" id="A0A158NUU6">
    <property type="interactions" value="2"/>
</dbReference>
<feature type="domain" description="CFAP61 dimerisation" evidence="2">
    <location>
        <begin position="923"/>
        <end position="1041"/>
    </location>
</feature>
<evidence type="ECO:0000313" key="4">
    <source>
        <dbReference type="Proteomes" id="UP000005205"/>
    </source>
</evidence>
<sequence>MTCPHQGPHVMSQQASKMSICLDESEELKNPSKISGARRVQHSDLSRLELLIRPTTHEIFGNVKLEQLYETSCLSMVQHNERHDVISGICLCNYPNIPSISPDDWLTWLTTIYGIPSATERNTMFIHLLVWDELYSNEFLGELLAAVFDSTTYCQYVVLIIPSQVESVHLSMFEQEMTKVLAKTAMPNVALQFLYLTNRHRLRPKLKIRRVVEEDNDDVIAIINGEDMLKKLYGEYYISEMIRHPSNCRQLIIGEDSNGSAVGVMCLNVMIDIDLLNKNFELMPYNGLKKSRENDRTVEHNETMQSQFVPHVFPTSDNEINAFVLEMFAMRDEMRPHWSHDFLEAAFDCFPHLEYCRVPLRCNRDFFMTLYILHRAVVCEELMCRRAQIQDREAIERLLLTISTKHQVLADFDFAMDPLQAVQRDCFVFESNDIMLGLAILCAERQINFITNYYHIEDYVSVQSISQNDYGCLLHFVLMPIFSAYHRFFLRELTRLSKLTVIFYRLHRKDETALTWMYPLVSCLNDMIPVDPRRQVEYEFPIVQENFNSWENNTKCERNDIANDEFSLFMTSPRLAMMPRTIIDTRIVVVGGSDCGIAFAEYLALRLTQRYIQLTNLTLISPHGIPFDNESSRSDCCEYLLPFRGKFHSGYRRYVVARTWLNIIYGTMAAINRKNKIQDQTPWNCLTVNNDKEASTCFRKIQWLTEDFKERKAIFFYGRNIDCYCTLGGLIKLGVKPSWITLIEPNSFKSCKTRDQAFFHDYEVNKAVTNAILQSGVQVFSEWTVIDWKTLENDDAKLMIKSITIEKEEEKKKLTCDVLFNFYEKTIDLNAYLTFCRAGLIFDGSLVINLECRTNDPFIFAAGTMTKYSRKFYADIWQHKYYNSMEIGERLAQILWKVIETDVQVFEQISEKKEKIMHLTPSTFRAPIVIACILPGDYHYLHVCKPGKTIWDNTTKINHNHGNVFVTGSCESEIGYFRIRLNMYDTVESITCVSRKTFRTQDMIVLYGKHESMLNELKFRFQNSEISDFYAYFREPWAAMILHDRFDCLRVENRVTLLSRTDISLVDDCIDMLIESKWKTISKKNRNYIESRYAGSAYHQELENNLMNFLEFYENELPMYCTLRKQHQMYMDIEESPLYFDQ</sequence>
<dbReference type="InterPro" id="IPR036188">
    <property type="entry name" value="FAD/NAD-bd_sf"/>
</dbReference>
<dbReference type="AlphaFoldDB" id="A0A158NUU6"/>
<gene>
    <name evidence="3" type="primary">105624553</name>
</gene>
<dbReference type="EMBL" id="ADTU01026671">
    <property type="status" value="NOT_ANNOTATED_CDS"/>
    <property type="molecule type" value="Genomic_DNA"/>
</dbReference>
<evidence type="ECO:0000259" key="1">
    <source>
        <dbReference type="Pfam" id="PF16092"/>
    </source>
</evidence>